<protein>
    <submittedName>
        <fullName evidence="1">Uncharacterized protein</fullName>
    </submittedName>
</protein>
<evidence type="ECO:0000313" key="1">
    <source>
        <dbReference type="EMBL" id="KAJ9638194.1"/>
    </source>
</evidence>
<evidence type="ECO:0000313" key="2">
    <source>
        <dbReference type="Proteomes" id="UP001172680"/>
    </source>
</evidence>
<gene>
    <name evidence="1" type="ORF">H2199_006881</name>
</gene>
<dbReference type="Proteomes" id="UP001172680">
    <property type="component" value="Unassembled WGS sequence"/>
</dbReference>
<dbReference type="EMBL" id="JAPDRP010000021">
    <property type="protein sequence ID" value="KAJ9638194.1"/>
    <property type="molecule type" value="Genomic_DNA"/>
</dbReference>
<comment type="caution">
    <text evidence="1">The sequence shown here is derived from an EMBL/GenBank/DDBJ whole genome shotgun (WGS) entry which is preliminary data.</text>
</comment>
<keyword evidence="2" id="KW-1185">Reference proteome</keyword>
<reference evidence="1" key="1">
    <citation type="submission" date="2022-10" db="EMBL/GenBank/DDBJ databases">
        <title>Culturing micro-colonial fungi from biological soil crusts in the Mojave desert and describing Neophaeococcomyces mojavensis, and introducing the new genera and species Taxawa tesnikishii.</title>
        <authorList>
            <person name="Kurbessoian T."/>
            <person name="Stajich J.E."/>
        </authorList>
    </citation>
    <scope>NUCLEOTIDE SEQUENCE</scope>
    <source>
        <strain evidence="1">JES_115</strain>
    </source>
</reference>
<accession>A0ACC2YSH6</accession>
<name>A0ACC2YSH6_9PEZI</name>
<organism evidence="1 2">
    <name type="scientific">Coniosporium tulheliwenetii</name>
    <dbReference type="NCBI Taxonomy" id="3383036"/>
    <lineage>
        <taxon>Eukaryota</taxon>
        <taxon>Fungi</taxon>
        <taxon>Dikarya</taxon>
        <taxon>Ascomycota</taxon>
        <taxon>Pezizomycotina</taxon>
        <taxon>Dothideomycetes</taxon>
        <taxon>Dothideomycetes incertae sedis</taxon>
        <taxon>Coniosporium</taxon>
    </lineage>
</organism>
<sequence>MADASEASRSAPSALLIDLKVVSPSTEIDEGGLNFPSLPAETTVGEVKLRVQDTVASHPTLDRQRFIYRGHVLADNDTTLLNVFGEQAIQQSRAQTLHLHPYLSILYTSSKSVPLCNGIPSRPAHQPFPTTATWTETAVATTRSTCSLEPPSTSPPSPSPPVASAISVLLWRSARRLPPIPPEINTILQQGFAAAQAHQQAHMHRPTPPSAPQQPNGASGPASTASPEPQQPQSTFQQFVNQQQQTRAAAGMQGVSSNNANDSSPQTAASTAGGEGTPAPIPGRTPTPRQNGSATPHPPPTTSSFTREMVGPNGERFVVTVNNTTMGMPAPNAMPAHGANMPQFPHVPDFAAGLRAGTPPIGLGLPPLPIYGNMPPFRRAGSPARSDRGDLQRIRANLDQAHRELESIRNLIQAIPRPADASPSPELTGYQNHIRAHAENLLRNLDQMQTSLNGLVGTPEGIMQNLVQPQPSPQPNGDTNHVSTSQAPNPTVTVSPLPPSTHSESSSNAQPIQNGEPSANTQPTSSQSDTNNPTTADPLIPAPVDGTAMPSTLPTIYLLCSPQGPHALVIGPTGQYTTPTMPWSIFSEIATAPSLRDVEAQIRELQYELYGYDPPPELAPGEPVLEQPQVDGAANAGDEDFQHIPLPWLNNPQGQPAAAPAPAPAPPQAPENVQPAAQPPRPPPGNAVPANADPNNPAPPQPPALINQVANNLWLLIRLLGFVYLFAGGSSWTRPALVALIGFGVWLMQIGFNGGWFEGIRRYWEELLAEAGGRGRGMVDSRSQAQAQDPMPERAAARLLADRTGNQRAWIGQQLRHVERAVALFIASFFPGMGERILAARDAAEAEEAVRIRVEQEQAEQRERETKEREEAEGRERGTQSDVDRKG</sequence>
<proteinExistence type="predicted"/>